<proteinExistence type="predicted"/>
<feature type="compositionally biased region" description="Low complexity" evidence="1">
    <location>
        <begin position="132"/>
        <end position="159"/>
    </location>
</feature>
<dbReference type="AlphaFoldDB" id="A0A9X1BNN6"/>
<feature type="domain" description="Toprim" evidence="2">
    <location>
        <begin position="2"/>
        <end position="89"/>
    </location>
</feature>
<dbReference type="Gene3D" id="3.40.1360.10">
    <property type="match status" value="1"/>
</dbReference>
<protein>
    <submittedName>
        <fullName evidence="3">Toprim domain-containing protein</fullName>
    </submittedName>
</protein>
<accession>A0A9X1BNN6</accession>
<keyword evidence="4" id="KW-1185">Reference proteome</keyword>
<dbReference type="InterPro" id="IPR006171">
    <property type="entry name" value="TOPRIM_dom"/>
</dbReference>
<name>A0A9X1BNN6_9BURK</name>
<sequence>MIGIAEGIETAQAAHSASGLPTVAASCASSLAAYVWPPATRRIVVFANADVVGTAAAQTLKARAVRAGLDVKVLTPSTPGMDWCDVWAARTLTEVQALQQGFQDGHGRGSLPAGKGSGGEGRSQRPAAGGFSRASTRSTQTSSASLSVRRCSSGSRGGS</sequence>
<evidence type="ECO:0000256" key="1">
    <source>
        <dbReference type="SAM" id="MobiDB-lite"/>
    </source>
</evidence>
<dbReference type="Pfam" id="PF13362">
    <property type="entry name" value="Toprim_3"/>
    <property type="match status" value="1"/>
</dbReference>
<dbReference type="EMBL" id="JAERRA010000001">
    <property type="protein sequence ID" value="MBL0720270.1"/>
    <property type="molecule type" value="Genomic_DNA"/>
</dbReference>
<organism evidence="3 4">
    <name type="scientific">Aquariibacter lacus</name>
    <dbReference type="NCBI Taxonomy" id="2801332"/>
    <lineage>
        <taxon>Bacteria</taxon>
        <taxon>Pseudomonadati</taxon>
        <taxon>Pseudomonadota</taxon>
        <taxon>Betaproteobacteria</taxon>
        <taxon>Burkholderiales</taxon>
        <taxon>Sphaerotilaceae</taxon>
        <taxon>Aquariibacter</taxon>
    </lineage>
</organism>
<dbReference type="Proteomes" id="UP000643207">
    <property type="component" value="Unassembled WGS sequence"/>
</dbReference>
<feature type="region of interest" description="Disordered" evidence="1">
    <location>
        <begin position="99"/>
        <end position="159"/>
    </location>
</feature>
<comment type="caution">
    <text evidence="3">The sequence shown here is derived from an EMBL/GenBank/DDBJ whole genome shotgun (WGS) entry which is preliminary data.</text>
</comment>
<evidence type="ECO:0000313" key="3">
    <source>
        <dbReference type="EMBL" id="MBL0720270.1"/>
    </source>
</evidence>
<reference evidence="3 4" key="1">
    <citation type="submission" date="2021-01" db="EMBL/GenBank/DDBJ databases">
        <title>Piscinibacter sp. Jin2 Genome sequencing and assembly.</title>
        <authorList>
            <person name="Kim I."/>
        </authorList>
    </citation>
    <scope>NUCLEOTIDE SEQUENCE [LARGE SCALE GENOMIC DNA]</scope>
    <source>
        <strain evidence="3 4">Jin2</strain>
    </source>
</reference>
<evidence type="ECO:0000259" key="2">
    <source>
        <dbReference type="Pfam" id="PF13362"/>
    </source>
</evidence>
<gene>
    <name evidence="3" type="ORF">JI742_10245</name>
</gene>
<evidence type="ECO:0000313" key="4">
    <source>
        <dbReference type="Proteomes" id="UP000643207"/>
    </source>
</evidence>